<keyword evidence="1" id="KW-0812">Transmembrane</keyword>
<dbReference type="EMBL" id="MK279704">
    <property type="protein sequence ID" value="QIV24368.1"/>
    <property type="molecule type" value="Genomic_DNA"/>
</dbReference>
<feature type="transmembrane region" description="Helical" evidence="1">
    <location>
        <begin position="46"/>
        <end position="69"/>
    </location>
</feature>
<geneLocation type="mitochondrion" evidence="2"/>
<dbReference type="RefSeq" id="YP_009827421.1">
    <property type="nucleotide sequence ID" value="NC_048494.1"/>
</dbReference>
<protein>
    <submittedName>
        <fullName evidence="2">NADH dehydrogenase subunit 6</fullName>
    </submittedName>
</protein>
<reference evidence="2" key="2">
    <citation type="journal article" date="2019" name="Mitochondrial DNA Part B Resour">
        <title>Characterization of the complete mitochondrial genome of Hermissenda emurai (Baba, 1937) (Nudibranchia, Facelinidae).</title>
        <authorList>
            <person name="Dinh Do T."/>
            <person name="Kim J.-I."/>
            <person name="Jung D.-W."/>
            <person name="Choi T.-J."/>
            <person name="Karagozlu M.Z."/>
            <person name="Kim C.-B."/>
        </authorList>
    </citation>
    <scope>NUCLEOTIDE SEQUENCE</scope>
</reference>
<dbReference type="AlphaFoldDB" id="A0A6H0N1F2"/>
<evidence type="ECO:0000313" key="2">
    <source>
        <dbReference type="EMBL" id="QIV24368.1"/>
    </source>
</evidence>
<gene>
    <name evidence="2" type="primary">ND6</name>
</gene>
<dbReference type="CTD" id="4541"/>
<feature type="transmembrane region" description="Helical" evidence="1">
    <location>
        <begin position="12"/>
        <end position="34"/>
    </location>
</feature>
<proteinExistence type="predicted"/>
<name>A0A6H0N1F2_9GAST</name>
<reference evidence="2" key="1">
    <citation type="submission" date="2018-12" db="EMBL/GenBank/DDBJ databases">
        <authorList>
            <person name="Do T.D."/>
            <person name="Kim C.-B."/>
        </authorList>
    </citation>
    <scope>NUCLEOTIDE SEQUENCE</scope>
</reference>
<accession>A0A6H0N1F2</accession>
<keyword evidence="1" id="KW-1133">Transmembrane helix</keyword>
<feature type="transmembrane region" description="Helical" evidence="1">
    <location>
        <begin position="81"/>
        <end position="100"/>
    </location>
</feature>
<evidence type="ECO:0000256" key="1">
    <source>
        <dbReference type="SAM" id="Phobius"/>
    </source>
</evidence>
<organism evidence="2">
    <name type="scientific">Hermissenda emurai</name>
    <dbReference type="NCBI Taxonomy" id="1840523"/>
    <lineage>
        <taxon>Eukaryota</taxon>
        <taxon>Metazoa</taxon>
        <taxon>Spiralia</taxon>
        <taxon>Lophotrochozoa</taxon>
        <taxon>Mollusca</taxon>
        <taxon>Gastropoda</taxon>
        <taxon>Heterobranchia</taxon>
        <taxon>Euthyneura</taxon>
        <taxon>Nudipleura</taxon>
        <taxon>Nudibranchia</taxon>
        <taxon>Cladobranchia</taxon>
        <taxon>Aeolidioidea</taxon>
        <taxon>Glaucidae</taxon>
        <taxon>Hermissenda</taxon>
    </lineage>
</organism>
<dbReference type="GeneID" id="55290399"/>
<keyword evidence="1" id="KW-0472">Membrane</keyword>
<keyword evidence="2" id="KW-0496">Mitochondrion</keyword>
<feature type="transmembrane region" description="Helical" evidence="1">
    <location>
        <begin position="120"/>
        <end position="139"/>
    </location>
</feature>
<sequence length="153" mass="16613">MNILTWACASTIFVFPFFSTPVSLIGGLMTLSLLYVGVFSMCGSFWYSYILFLIYVGGLLVLFIYVCLVSSNVSVSFDFGSFIYIFLGALICSGLSRGYPLTFLGQSQADGGSSLVQENLLGFFLFLVILLLLMLLVVVRVSGVGSAIKTNEV</sequence>